<evidence type="ECO:0000313" key="2">
    <source>
        <dbReference type="EMBL" id="KUO17743.1"/>
    </source>
</evidence>
<feature type="compositionally biased region" description="Low complexity" evidence="1">
    <location>
        <begin position="119"/>
        <end position="131"/>
    </location>
</feature>
<comment type="caution">
    <text evidence="2">The sequence shown here is derived from an EMBL/GenBank/DDBJ whole genome shotgun (WGS) entry which is preliminary data.</text>
</comment>
<evidence type="ECO:0008006" key="4">
    <source>
        <dbReference type="Google" id="ProtNLM"/>
    </source>
</evidence>
<reference evidence="2 3" key="1">
    <citation type="submission" date="2015-10" db="EMBL/GenBank/DDBJ databases">
        <title>Draft genome sequence of Streptomyces sp. RV15, isolated from a marine sponge.</title>
        <authorList>
            <person name="Ruckert C."/>
            <person name="Abdelmohsen U.R."/>
            <person name="Winkler A."/>
            <person name="Hentschel U."/>
            <person name="Kalinowski J."/>
            <person name="Kampfer P."/>
            <person name="Glaeser S."/>
        </authorList>
    </citation>
    <scope>NUCLEOTIDE SEQUENCE [LARGE SCALE GENOMIC DNA]</scope>
    <source>
        <strain evidence="2 3">RV15</strain>
    </source>
</reference>
<proteinExistence type="predicted"/>
<dbReference type="OrthoDB" id="4249033at2"/>
<feature type="region of interest" description="Disordered" evidence="1">
    <location>
        <begin position="93"/>
        <end position="131"/>
    </location>
</feature>
<accession>A0A101UVP3</accession>
<evidence type="ECO:0000256" key="1">
    <source>
        <dbReference type="SAM" id="MobiDB-lite"/>
    </source>
</evidence>
<dbReference type="EMBL" id="LMXB01000072">
    <property type="protein sequence ID" value="KUO17743.1"/>
    <property type="molecule type" value="Genomic_DNA"/>
</dbReference>
<gene>
    <name evidence="2" type="ORF">AQJ91_28975</name>
</gene>
<sequence>MTARDIGIRVRAAGHVDEEALAYVRAKVEAALDRPGLAGVSGEVRVTRATAQHVEQPWSAAAEIRVGDTLVVVHAQEATAHELADRLQHRLRGQTDRATHRADLARRASTPPPWRGGPTETEAAAEASPTV</sequence>
<name>A0A101UVP3_9ACTN</name>
<dbReference type="RefSeq" id="WP_067027385.1">
    <property type="nucleotide sequence ID" value="NZ_KQ949095.1"/>
</dbReference>
<dbReference type="STRING" id="909626.AQJ91_28975"/>
<dbReference type="Proteomes" id="UP000053260">
    <property type="component" value="Unassembled WGS sequence"/>
</dbReference>
<feature type="compositionally biased region" description="Basic and acidic residues" evidence="1">
    <location>
        <begin position="93"/>
        <end position="106"/>
    </location>
</feature>
<dbReference type="AlphaFoldDB" id="A0A101UVP3"/>
<keyword evidence="3" id="KW-1185">Reference proteome</keyword>
<evidence type="ECO:0000313" key="3">
    <source>
        <dbReference type="Proteomes" id="UP000053260"/>
    </source>
</evidence>
<organism evidence="2 3">
    <name type="scientific">Streptomyces dysideae</name>
    <dbReference type="NCBI Taxonomy" id="909626"/>
    <lineage>
        <taxon>Bacteria</taxon>
        <taxon>Bacillati</taxon>
        <taxon>Actinomycetota</taxon>
        <taxon>Actinomycetes</taxon>
        <taxon>Kitasatosporales</taxon>
        <taxon>Streptomycetaceae</taxon>
        <taxon>Streptomyces</taxon>
    </lineage>
</organism>
<protein>
    <recommendedName>
        <fullName evidence="4">Ribosomal subunit interface protein</fullName>
    </recommendedName>
</protein>